<evidence type="ECO:0000256" key="21">
    <source>
        <dbReference type="ARBA" id="ARBA00077154"/>
    </source>
</evidence>
<evidence type="ECO:0000256" key="22">
    <source>
        <dbReference type="HAMAP-Rule" id="MF_00047"/>
    </source>
</evidence>
<dbReference type="GO" id="GO:0009252">
    <property type="term" value="P:peptidoglycan biosynthetic process"/>
    <property type="evidence" value="ECO:0007669"/>
    <property type="project" value="UniProtKB-UniRule"/>
</dbReference>
<comment type="cofactor">
    <cofactor evidence="25">
        <name>Mg(2+)</name>
        <dbReference type="ChEBI" id="CHEBI:18420"/>
    </cofactor>
    <cofactor evidence="25">
        <name>Mn(2+)</name>
        <dbReference type="ChEBI" id="CHEBI:29035"/>
    </cofactor>
    <text evidence="25">Binds 2 magnesium or manganese ions per subunit.</text>
</comment>
<evidence type="ECO:0000313" key="29">
    <source>
        <dbReference type="Proteomes" id="UP000612456"/>
    </source>
</evidence>
<keyword evidence="13 22" id="KW-0133">Cell shape</keyword>
<dbReference type="AlphaFoldDB" id="A0A916ZCB5"/>
<dbReference type="Gene3D" id="3.40.50.20">
    <property type="match status" value="1"/>
</dbReference>
<feature type="binding site" evidence="25">
    <location>
        <position position="328"/>
    </location>
    <ligand>
        <name>Mg(2+)</name>
        <dbReference type="ChEBI" id="CHEBI:18420"/>
        <label>1</label>
    </ligand>
</feature>
<dbReference type="Pfam" id="PF01820">
    <property type="entry name" value="Dala_Dala_lig_N"/>
    <property type="match status" value="1"/>
</dbReference>
<evidence type="ECO:0000256" key="26">
    <source>
        <dbReference type="PROSITE-ProRule" id="PRU00409"/>
    </source>
</evidence>
<dbReference type="InterPro" id="IPR000291">
    <property type="entry name" value="D-Ala_lig_Van_CS"/>
</dbReference>
<keyword evidence="15 25" id="KW-0464">Manganese</keyword>
<keyword evidence="14 22" id="KW-0573">Peptidoglycan synthesis</keyword>
<dbReference type="PROSITE" id="PS00844">
    <property type="entry name" value="DALA_DALA_LIGASE_2"/>
    <property type="match status" value="1"/>
</dbReference>
<evidence type="ECO:0000256" key="11">
    <source>
        <dbReference type="ARBA" id="ARBA00022840"/>
    </source>
</evidence>
<evidence type="ECO:0000256" key="23">
    <source>
        <dbReference type="PIRSR" id="PIRSR039102-1"/>
    </source>
</evidence>
<evidence type="ECO:0000256" key="16">
    <source>
        <dbReference type="ARBA" id="ARBA00023316"/>
    </source>
</evidence>
<evidence type="ECO:0000256" key="14">
    <source>
        <dbReference type="ARBA" id="ARBA00022984"/>
    </source>
</evidence>
<reference evidence="28" key="1">
    <citation type="journal article" date="2014" name="Int. J. Syst. Evol. Microbiol.">
        <title>Complete genome sequence of Corynebacterium casei LMG S-19264T (=DSM 44701T), isolated from a smear-ripened cheese.</title>
        <authorList>
            <consortium name="US DOE Joint Genome Institute (JGI-PGF)"/>
            <person name="Walter F."/>
            <person name="Albersmeier A."/>
            <person name="Kalinowski J."/>
            <person name="Ruckert C."/>
        </authorList>
    </citation>
    <scope>NUCLEOTIDE SEQUENCE</scope>
    <source>
        <strain evidence="28">CGMCC 1.15178</strain>
    </source>
</reference>
<dbReference type="InterPro" id="IPR011095">
    <property type="entry name" value="Dala_Dala_lig_C"/>
</dbReference>
<feature type="active site" evidence="23">
    <location>
        <position position="339"/>
    </location>
</feature>
<evidence type="ECO:0000256" key="2">
    <source>
        <dbReference type="ARBA" id="ARBA00003921"/>
    </source>
</evidence>
<feature type="binding site" evidence="25">
    <location>
        <position position="314"/>
    </location>
    <ligand>
        <name>Mg(2+)</name>
        <dbReference type="ChEBI" id="CHEBI:18420"/>
        <label>1</label>
    </ligand>
</feature>
<dbReference type="InterPro" id="IPR005905">
    <property type="entry name" value="D_ala_D_ala"/>
</dbReference>
<comment type="catalytic activity">
    <reaction evidence="17 22">
        <text>2 D-alanine + ATP = D-alanyl-D-alanine + ADP + phosphate + H(+)</text>
        <dbReference type="Rhea" id="RHEA:11224"/>
        <dbReference type="ChEBI" id="CHEBI:15378"/>
        <dbReference type="ChEBI" id="CHEBI:30616"/>
        <dbReference type="ChEBI" id="CHEBI:43474"/>
        <dbReference type="ChEBI" id="CHEBI:57416"/>
        <dbReference type="ChEBI" id="CHEBI:57822"/>
        <dbReference type="ChEBI" id="CHEBI:456216"/>
        <dbReference type="EC" id="6.3.2.4"/>
    </reaction>
</comment>
<comment type="function">
    <text evidence="2 22">Cell wall formation.</text>
</comment>
<dbReference type="SUPFAM" id="SSF56059">
    <property type="entry name" value="Glutathione synthetase ATP-binding domain-like"/>
    <property type="match status" value="1"/>
</dbReference>
<protein>
    <recommendedName>
        <fullName evidence="19 22">D-alanine--D-alanine ligase</fullName>
        <ecNumber evidence="6 22">6.3.2.4</ecNumber>
    </recommendedName>
    <alternativeName>
        <fullName evidence="21 22">D-Ala-D-Ala ligase</fullName>
    </alternativeName>
    <alternativeName>
        <fullName evidence="20 22">D-alanylalanine synthetase</fullName>
    </alternativeName>
</protein>
<evidence type="ECO:0000256" key="24">
    <source>
        <dbReference type="PIRSR" id="PIRSR039102-2"/>
    </source>
</evidence>
<dbReference type="PROSITE" id="PS00843">
    <property type="entry name" value="DALA_DALA_LIGASE_1"/>
    <property type="match status" value="1"/>
</dbReference>
<proteinExistence type="inferred from homology"/>
<evidence type="ECO:0000256" key="7">
    <source>
        <dbReference type="ARBA" id="ARBA00022490"/>
    </source>
</evidence>
<keyword evidence="29" id="KW-1185">Reference proteome</keyword>
<dbReference type="RefSeq" id="WP_188996680.1">
    <property type="nucleotide sequence ID" value="NZ_BMHP01000004.1"/>
</dbReference>
<keyword evidence="11 26" id="KW-0067">ATP-binding</keyword>
<evidence type="ECO:0000256" key="10">
    <source>
        <dbReference type="ARBA" id="ARBA00022741"/>
    </source>
</evidence>
<feature type="binding site" evidence="25">
    <location>
        <position position="328"/>
    </location>
    <ligand>
        <name>Mg(2+)</name>
        <dbReference type="ChEBI" id="CHEBI:18420"/>
        <label>2</label>
    </ligand>
</feature>
<dbReference type="InterPro" id="IPR011127">
    <property type="entry name" value="Dala_Dala_lig_N"/>
</dbReference>
<comment type="pathway">
    <text evidence="18">Glycan biosynthesis.</text>
</comment>
<keyword evidence="16 22" id="KW-0961">Cell wall biogenesis/degradation</keyword>
<dbReference type="GO" id="GO:0005524">
    <property type="term" value="F:ATP binding"/>
    <property type="evidence" value="ECO:0007669"/>
    <property type="project" value="UniProtKB-UniRule"/>
</dbReference>
<gene>
    <name evidence="22 28" type="primary">ddl</name>
    <name evidence="28" type="ORF">GCM10010911_52670</name>
</gene>
<evidence type="ECO:0000256" key="19">
    <source>
        <dbReference type="ARBA" id="ARBA00068427"/>
    </source>
</evidence>
<reference evidence="28" key="2">
    <citation type="submission" date="2020-09" db="EMBL/GenBank/DDBJ databases">
        <authorList>
            <person name="Sun Q."/>
            <person name="Zhou Y."/>
        </authorList>
    </citation>
    <scope>NUCLEOTIDE SEQUENCE</scope>
    <source>
        <strain evidence="28">CGMCC 1.15178</strain>
    </source>
</reference>
<evidence type="ECO:0000256" key="8">
    <source>
        <dbReference type="ARBA" id="ARBA00022598"/>
    </source>
</evidence>
<evidence type="ECO:0000256" key="3">
    <source>
        <dbReference type="ARBA" id="ARBA00004496"/>
    </source>
</evidence>
<dbReference type="Gene3D" id="3.30.470.20">
    <property type="entry name" value="ATP-grasp fold, B domain"/>
    <property type="match status" value="1"/>
</dbReference>
<dbReference type="PANTHER" id="PTHR23132:SF25">
    <property type="entry name" value="D-ALANINE--D-ALANINE LIGASE A"/>
    <property type="match status" value="1"/>
</dbReference>
<dbReference type="Proteomes" id="UP000612456">
    <property type="component" value="Unassembled WGS sequence"/>
</dbReference>
<keyword evidence="7 22" id="KW-0963">Cytoplasm</keyword>
<feature type="domain" description="ATP-grasp" evidence="27">
    <location>
        <begin position="155"/>
        <end position="361"/>
    </location>
</feature>
<evidence type="ECO:0000256" key="20">
    <source>
        <dbReference type="ARBA" id="ARBA00076288"/>
    </source>
</evidence>
<dbReference type="GO" id="GO:0046872">
    <property type="term" value="F:metal ion binding"/>
    <property type="evidence" value="ECO:0007669"/>
    <property type="project" value="UniProtKB-KW"/>
</dbReference>
<feature type="binding site" evidence="24">
    <location>
        <begin position="204"/>
        <end position="205"/>
    </location>
    <ligand>
        <name>ATP</name>
        <dbReference type="ChEBI" id="CHEBI:30616"/>
    </ligand>
</feature>
<evidence type="ECO:0000256" key="5">
    <source>
        <dbReference type="ARBA" id="ARBA00010871"/>
    </source>
</evidence>
<dbReference type="PIRSF" id="PIRSF039102">
    <property type="entry name" value="Ddl/VanB"/>
    <property type="match status" value="1"/>
</dbReference>
<feature type="binding site" evidence="24">
    <location>
        <position position="151"/>
    </location>
    <ligand>
        <name>ATP</name>
        <dbReference type="ChEBI" id="CHEBI:30616"/>
    </ligand>
</feature>
<dbReference type="FunFam" id="3.30.470.20:FF:000008">
    <property type="entry name" value="D-alanine--D-alanine ligase"/>
    <property type="match status" value="1"/>
</dbReference>
<evidence type="ECO:0000256" key="25">
    <source>
        <dbReference type="PIRSR" id="PIRSR039102-3"/>
    </source>
</evidence>
<evidence type="ECO:0000256" key="15">
    <source>
        <dbReference type="ARBA" id="ARBA00023211"/>
    </source>
</evidence>
<dbReference type="InterPro" id="IPR013815">
    <property type="entry name" value="ATP_grasp_subdomain_1"/>
</dbReference>
<evidence type="ECO:0000256" key="4">
    <source>
        <dbReference type="ARBA" id="ARBA00004752"/>
    </source>
</evidence>
<dbReference type="HAMAP" id="MF_00047">
    <property type="entry name" value="Dala_Dala_lig"/>
    <property type="match status" value="1"/>
</dbReference>
<feature type="binding site" evidence="24">
    <location>
        <begin position="196"/>
        <end position="198"/>
    </location>
    <ligand>
        <name>ATP</name>
        <dbReference type="ChEBI" id="CHEBI:30616"/>
    </ligand>
</feature>
<evidence type="ECO:0000313" key="28">
    <source>
        <dbReference type="EMBL" id="GGD87685.1"/>
    </source>
</evidence>
<dbReference type="InterPro" id="IPR016185">
    <property type="entry name" value="PreATP-grasp_dom_sf"/>
</dbReference>
<organism evidence="28 29">
    <name type="scientific">Paenibacillus nasutitermitis</name>
    <dbReference type="NCBI Taxonomy" id="1652958"/>
    <lineage>
        <taxon>Bacteria</taxon>
        <taxon>Bacillati</taxon>
        <taxon>Bacillota</taxon>
        <taxon>Bacilli</taxon>
        <taxon>Bacillales</taxon>
        <taxon>Paenibacillaceae</taxon>
        <taxon>Paenibacillus</taxon>
    </lineage>
</organism>
<dbReference type="NCBIfam" id="NF002528">
    <property type="entry name" value="PRK01966.1-4"/>
    <property type="match status" value="1"/>
</dbReference>
<feature type="active site" evidence="23">
    <location>
        <position position="17"/>
    </location>
</feature>
<dbReference type="NCBIfam" id="NF002526">
    <property type="entry name" value="PRK01966.1-2"/>
    <property type="match status" value="1"/>
</dbReference>
<comment type="caution">
    <text evidence="28">The sequence shown here is derived from an EMBL/GenBank/DDBJ whole genome shotgun (WGS) entry which is preliminary data.</text>
</comment>
<keyword evidence="9 25" id="KW-0479">Metal-binding</keyword>
<feature type="binding site" evidence="25">
    <location>
        <position position="330"/>
    </location>
    <ligand>
        <name>Mg(2+)</name>
        <dbReference type="ChEBI" id="CHEBI:18420"/>
        <label>2</label>
    </ligand>
</feature>
<dbReference type="Pfam" id="PF07478">
    <property type="entry name" value="Dala_Dala_lig_C"/>
    <property type="match status" value="1"/>
</dbReference>
<dbReference type="Gene3D" id="3.30.1490.20">
    <property type="entry name" value="ATP-grasp fold, A domain"/>
    <property type="match status" value="1"/>
</dbReference>
<dbReference type="GO" id="GO:0005829">
    <property type="term" value="C:cytosol"/>
    <property type="evidence" value="ECO:0007669"/>
    <property type="project" value="TreeGrafter"/>
</dbReference>
<keyword evidence="8 22" id="KW-0436">Ligase</keyword>
<evidence type="ECO:0000256" key="17">
    <source>
        <dbReference type="ARBA" id="ARBA00047614"/>
    </source>
</evidence>
<dbReference type="FunFam" id="3.30.1490.20:FF:000007">
    <property type="entry name" value="D-alanine--D-alanine ligase"/>
    <property type="match status" value="1"/>
</dbReference>
<evidence type="ECO:0000259" key="27">
    <source>
        <dbReference type="PROSITE" id="PS50975"/>
    </source>
</evidence>
<feature type="binding site" evidence="24">
    <location>
        <begin position="234"/>
        <end position="241"/>
    </location>
    <ligand>
        <name>ATP</name>
        <dbReference type="ChEBI" id="CHEBI:30616"/>
    </ligand>
</feature>
<dbReference type="GO" id="GO:0071555">
    <property type="term" value="P:cell wall organization"/>
    <property type="evidence" value="ECO:0007669"/>
    <property type="project" value="UniProtKB-KW"/>
</dbReference>
<feature type="binding site" evidence="24">
    <location>
        <begin position="327"/>
        <end position="328"/>
    </location>
    <ligand>
        <name>ATP</name>
        <dbReference type="ChEBI" id="CHEBI:30616"/>
    </ligand>
</feature>
<dbReference type="PANTHER" id="PTHR23132">
    <property type="entry name" value="D-ALANINE--D-ALANINE LIGASE"/>
    <property type="match status" value="1"/>
</dbReference>
<comment type="subcellular location">
    <subcellularLocation>
        <location evidence="3 22">Cytoplasm</location>
    </subcellularLocation>
</comment>
<comment type="pathway">
    <text evidence="4 22">Cell wall biogenesis; peptidoglycan biosynthesis.</text>
</comment>
<dbReference type="EC" id="6.3.2.4" evidence="6 22"/>
<keyword evidence="12 25" id="KW-0460">Magnesium</keyword>
<dbReference type="GO" id="GO:0008360">
    <property type="term" value="P:regulation of cell shape"/>
    <property type="evidence" value="ECO:0007669"/>
    <property type="project" value="UniProtKB-KW"/>
</dbReference>
<comment type="similarity">
    <text evidence="5 22">Belongs to the D-alanine--D-alanine ligase family.</text>
</comment>
<dbReference type="PROSITE" id="PS50975">
    <property type="entry name" value="ATP_GRASP"/>
    <property type="match status" value="1"/>
</dbReference>
<dbReference type="InterPro" id="IPR011761">
    <property type="entry name" value="ATP-grasp"/>
</dbReference>
<feature type="active site" evidence="23">
    <location>
        <position position="204"/>
    </location>
</feature>
<keyword evidence="10 24" id="KW-0547">Nucleotide-binding</keyword>
<evidence type="ECO:0000256" key="13">
    <source>
        <dbReference type="ARBA" id="ARBA00022960"/>
    </source>
</evidence>
<dbReference type="SUPFAM" id="SSF52440">
    <property type="entry name" value="PreATP-grasp domain"/>
    <property type="match status" value="1"/>
</dbReference>
<comment type="cofactor">
    <cofactor evidence="1">
        <name>Mn(2+)</name>
        <dbReference type="ChEBI" id="CHEBI:29035"/>
    </cofactor>
</comment>
<dbReference type="NCBIfam" id="TIGR01205">
    <property type="entry name" value="D_ala_D_alaTIGR"/>
    <property type="match status" value="1"/>
</dbReference>
<evidence type="ECO:0000256" key="12">
    <source>
        <dbReference type="ARBA" id="ARBA00022842"/>
    </source>
</evidence>
<evidence type="ECO:0000256" key="18">
    <source>
        <dbReference type="ARBA" id="ARBA00060592"/>
    </source>
</evidence>
<evidence type="ECO:0000256" key="6">
    <source>
        <dbReference type="ARBA" id="ARBA00012216"/>
    </source>
</evidence>
<dbReference type="EMBL" id="BMHP01000004">
    <property type="protein sequence ID" value="GGD87685.1"/>
    <property type="molecule type" value="Genomic_DNA"/>
</dbReference>
<dbReference type="NCBIfam" id="NF002378">
    <property type="entry name" value="PRK01372.1"/>
    <property type="match status" value="1"/>
</dbReference>
<evidence type="ECO:0000256" key="1">
    <source>
        <dbReference type="ARBA" id="ARBA00001936"/>
    </source>
</evidence>
<dbReference type="GO" id="GO:0008716">
    <property type="term" value="F:D-alanine-D-alanine ligase activity"/>
    <property type="evidence" value="ECO:0007669"/>
    <property type="project" value="UniProtKB-UniRule"/>
</dbReference>
<accession>A0A916ZCB5</accession>
<evidence type="ECO:0000256" key="9">
    <source>
        <dbReference type="ARBA" id="ARBA00022723"/>
    </source>
</evidence>
<sequence length="381" mass="41737">MAKKVRVGLVYGGRSGEHEVSLQTALAVMKAFDYTRYEIIPFYITKEGKWRAGQKLQSPPEELEPLRLAGAGAASGTEALMPVFGGLSAGTEASVVTSVDSSEGEGPFMDVVFPLLHGTFGEDGTIQGLLEMADIPYVGAGVLASAVGMDKITMKKIFAQDGLPQCVYRYFNRTQWEKDHGFFIMEIEVALGYPCFIKPANLGSSVGISKARNREELITAVNYALRFDRKVIVEEFVDAREIEVSVLGNDEPRASVVGEITSSSEFYDYKAKYIDGKSMMHIPANIPAETAEAVREMAVRAFLSIDGSGLARADFFLRKSDGQIFINEVNTMPGFTPFSMYPLMWKESGVPYSELLDTLIGLAIARHAEKQRIEYGGADPV</sequence>
<name>A0A916ZCB5_9BACL</name>